<dbReference type="PhylomeDB" id="A0A0G4ID38"/>
<gene>
    <name evidence="2" type="ORF">Cvel_13227</name>
</gene>
<accession>A0A0G4ID38</accession>
<reference evidence="2" key="1">
    <citation type="submission" date="2014-11" db="EMBL/GenBank/DDBJ databases">
        <authorList>
            <person name="Otto D Thomas"/>
            <person name="Naeem Raeece"/>
        </authorList>
    </citation>
    <scope>NUCLEOTIDE SEQUENCE</scope>
</reference>
<dbReference type="VEuPathDB" id="CryptoDB:Cvel_13227"/>
<name>A0A0G4ID38_9ALVE</name>
<sequence>MSSLLHCGDFVTLTYNRQDSRAIGLPLLTLRQSIVETSLRARQQAAEGIEQWAAVGLAPGRDFFLRGQHCPGDLQDAAASQAPTDIDSDPEQTRSVGVPSPQDEGMGGAGGDGTGVQIPLSSDPPTEEGDDPMDGQVETATGANGQAPAQDEQDQQSEADSEGDLDDGPSAEGMLQSGRQGRKVNGPSGILSIGQWKCGIT</sequence>
<feature type="compositionally biased region" description="Acidic residues" evidence="1">
    <location>
        <begin position="151"/>
        <end position="169"/>
    </location>
</feature>
<protein>
    <submittedName>
        <fullName evidence="2">Uncharacterized protein</fullName>
    </submittedName>
</protein>
<evidence type="ECO:0000313" key="2">
    <source>
        <dbReference type="EMBL" id="CEM55007.1"/>
    </source>
</evidence>
<proteinExistence type="predicted"/>
<dbReference type="EMBL" id="CDMZ01005838">
    <property type="protein sequence ID" value="CEM55007.1"/>
    <property type="molecule type" value="Genomic_DNA"/>
</dbReference>
<feature type="region of interest" description="Disordered" evidence="1">
    <location>
        <begin position="74"/>
        <end position="201"/>
    </location>
</feature>
<evidence type="ECO:0000256" key="1">
    <source>
        <dbReference type="SAM" id="MobiDB-lite"/>
    </source>
</evidence>
<feature type="compositionally biased region" description="Gly residues" evidence="1">
    <location>
        <begin position="105"/>
        <end position="114"/>
    </location>
</feature>
<organism evidence="2">
    <name type="scientific">Chromera velia CCMP2878</name>
    <dbReference type="NCBI Taxonomy" id="1169474"/>
    <lineage>
        <taxon>Eukaryota</taxon>
        <taxon>Sar</taxon>
        <taxon>Alveolata</taxon>
        <taxon>Colpodellida</taxon>
        <taxon>Chromeraceae</taxon>
        <taxon>Chromera</taxon>
    </lineage>
</organism>
<dbReference type="AlphaFoldDB" id="A0A0G4ID38"/>